<dbReference type="EMBL" id="DVMP01000107">
    <property type="protein sequence ID" value="HIU25998.1"/>
    <property type="molecule type" value="Genomic_DNA"/>
</dbReference>
<comment type="similarity">
    <text evidence="1">Belongs to the HpcH/HpaI aldolase family.</text>
</comment>
<dbReference type="InterPro" id="IPR015813">
    <property type="entry name" value="Pyrv/PenolPyrv_kinase-like_dom"/>
</dbReference>
<evidence type="ECO:0000256" key="1">
    <source>
        <dbReference type="ARBA" id="ARBA00005568"/>
    </source>
</evidence>
<dbReference type="Proteomes" id="UP000824090">
    <property type="component" value="Unassembled WGS sequence"/>
</dbReference>
<evidence type="ECO:0000256" key="3">
    <source>
        <dbReference type="ARBA" id="ARBA00023239"/>
    </source>
</evidence>
<name>A0A9D1I2I4_9FIRM</name>
<evidence type="ECO:0000313" key="5">
    <source>
        <dbReference type="EMBL" id="HIU25998.1"/>
    </source>
</evidence>
<accession>A0A9D1I2I4</accession>
<dbReference type="InterPro" id="IPR005000">
    <property type="entry name" value="Aldolase/citrate-lyase_domain"/>
</dbReference>
<dbReference type="PANTHER" id="PTHR30502:SF0">
    <property type="entry name" value="PHOSPHOENOLPYRUVATE CARBOXYLASE FAMILY PROTEIN"/>
    <property type="match status" value="1"/>
</dbReference>
<dbReference type="Pfam" id="PF03328">
    <property type="entry name" value="HpcH_HpaI"/>
    <property type="match status" value="1"/>
</dbReference>
<evidence type="ECO:0000256" key="2">
    <source>
        <dbReference type="ARBA" id="ARBA00022723"/>
    </source>
</evidence>
<reference evidence="5" key="2">
    <citation type="journal article" date="2021" name="PeerJ">
        <title>Extensive microbial diversity within the chicken gut microbiome revealed by metagenomics and culture.</title>
        <authorList>
            <person name="Gilroy R."/>
            <person name="Ravi A."/>
            <person name="Getino M."/>
            <person name="Pursley I."/>
            <person name="Horton D.L."/>
            <person name="Alikhan N.F."/>
            <person name="Baker D."/>
            <person name="Gharbi K."/>
            <person name="Hall N."/>
            <person name="Watson M."/>
            <person name="Adriaenssens E.M."/>
            <person name="Foster-Nyarko E."/>
            <person name="Jarju S."/>
            <person name="Secka A."/>
            <person name="Antonio M."/>
            <person name="Oren A."/>
            <person name="Chaudhuri R.R."/>
            <person name="La Ragione R."/>
            <person name="Hildebrand F."/>
            <person name="Pallen M.J."/>
        </authorList>
    </citation>
    <scope>NUCLEOTIDE SEQUENCE</scope>
    <source>
        <strain evidence="5">ChiHcec3-6078</strain>
    </source>
</reference>
<organism evidence="5 6">
    <name type="scientific">Candidatus Allocopromorpha excrementigallinarum</name>
    <dbReference type="NCBI Taxonomy" id="2840742"/>
    <lineage>
        <taxon>Bacteria</taxon>
        <taxon>Bacillati</taxon>
        <taxon>Bacillota</taxon>
        <taxon>Clostridia</taxon>
        <taxon>Eubacteriales</taxon>
        <taxon>Eubacteriaceae</taxon>
        <taxon>Eubacteriaceae incertae sedis</taxon>
        <taxon>Candidatus Allocopromorpha</taxon>
    </lineage>
</organism>
<dbReference type="GO" id="GO:0046872">
    <property type="term" value="F:metal ion binding"/>
    <property type="evidence" value="ECO:0007669"/>
    <property type="project" value="UniProtKB-KW"/>
</dbReference>
<dbReference type="InterPro" id="IPR040442">
    <property type="entry name" value="Pyrv_kinase-like_dom_sf"/>
</dbReference>
<evidence type="ECO:0000313" key="6">
    <source>
        <dbReference type="Proteomes" id="UP000824090"/>
    </source>
</evidence>
<keyword evidence="2" id="KW-0479">Metal-binding</keyword>
<proteinExistence type="inferred from homology"/>
<dbReference type="GO" id="GO:0016832">
    <property type="term" value="F:aldehyde-lyase activity"/>
    <property type="evidence" value="ECO:0007669"/>
    <property type="project" value="TreeGrafter"/>
</dbReference>
<dbReference type="PANTHER" id="PTHR30502">
    <property type="entry name" value="2-KETO-3-DEOXY-L-RHAMNONATE ALDOLASE"/>
    <property type="match status" value="1"/>
</dbReference>
<gene>
    <name evidence="5" type="ORF">IAC50_05840</name>
</gene>
<reference evidence="5" key="1">
    <citation type="submission" date="2020-10" db="EMBL/GenBank/DDBJ databases">
        <authorList>
            <person name="Gilroy R."/>
        </authorList>
    </citation>
    <scope>NUCLEOTIDE SEQUENCE</scope>
    <source>
        <strain evidence="5">ChiHcec3-6078</strain>
    </source>
</reference>
<dbReference type="SUPFAM" id="SSF51621">
    <property type="entry name" value="Phosphoenolpyruvate/pyruvate domain"/>
    <property type="match status" value="1"/>
</dbReference>
<sequence>MGNGFFDNTVMNKLRRGEKVCASWAQLGSNVTSEILAEAGFDVIVIDMEHSQTSLPGVVSMIQGTKGTGCAPFVRAPWNDLVWCKQILDCGAYGIHIPYVSTKEEAVMAVQSCKYALEGYRGLATSQRAVNYGMNKEEYFERANRDIIVMVAIETREGVNNIEEIASVEGVDGIFIGPSDLATSLGYIGNPKNDQVQEAIRQVESAVLKTDKFMGTIAPDFEAARALYDRGYSIVYFMSDAGAVMKAATAGVKAFRELYG</sequence>
<keyword evidence="3" id="KW-0456">Lyase</keyword>
<comment type="caution">
    <text evidence="5">The sequence shown here is derived from an EMBL/GenBank/DDBJ whole genome shotgun (WGS) entry which is preliminary data.</text>
</comment>
<dbReference type="InterPro" id="IPR050251">
    <property type="entry name" value="HpcH-HpaI_aldolase"/>
</dbReference>
<dbReference type="GO" id="GO:0005737">
    <property type="term" value="C:cytoplasm"/>
    <property type="evidence" value="ECO:0007669"/>
    <property type="project" value="TreeGrafter"/>
</dbReference>
<protein>
    <recommendedName>
        <fullName evidence="4">HpcH/HpaI aldolase/citrate lyase domain-containing protein</fullName>
    </recommendedName>
</protein>
<evidence type="ECO:0000259" key="4">
    <source>
        <dbReference type="Pfam" id="PF03328"/>
    </source>
</evidence>
<dbReference type="Gene3D" id="3.20.20.60">
    <property type="entry name" value="Phosphoenolpyruvate-binding domains"/>
    <property type="match status" value="1"/>
</dbReference>
<dbReference type="AlphaFoldDB" id="A0A9D1I2I4"/>
<feature type="domain" description="HpcH/HpaI aldolase/citrate lyase" evidence="4">
    <location>
        <begin position="26"/>
        <end position="245"/>
    </location>
</feature>